<protein>
    <submittedName>
        <fullName evidence="3">Autotransporter-associated beta strand repeat-containing protein</fullName>
    </submittedName>
</protein>
<comment type="caution">
    <text evidence="3">The sequence shown here is derived from an EMBL/GenBank/DDBJ whole genome shotgun (WGS) entry which is preliminary data.</text>
</comment>
<dbReference type="InterPro" id="IPR012332">
    <property type="entry name" value="Autotransporter_pectin_lyase_C"/>
</dbReference>
<dbReference type="EMBL" id="JBBUKT010000002">
    <property type="protein sequence ID" value="MEK7950360.1"/>
    <property type="molecule type" value="Genomic_DNA"/>
</dbReference>
<evidence type="ECO:0000256" key="2">
    <source>
        <dbReference type="SAM" id="SignalP"/>
    </source>
</evidence>
<proteinExistence type="predicted"/>
<gene>
    <name evidence="3" type="ORF">WKV53_07630</name>
</gene>
<feature type="signal peptide" evidence="2">
    <location>
        <begin position="1"/>
        <end position="29"/>
    </location>
</feature>
<evidence type="ECO:0000313" key="4">
    <source>
        <dbReference type="Proteomes" id="UP001371305"/>
    </source>
</evidence>
<dbReference type="RefSeq" id="WP_341403864.1">
    <property type="nucleotide sequence ID" value="NZ_JBBUKT010000002.1"/>
</dbReference>
<accession>A0ABU9ASJ5</accession>
<dbReference type="InterPro" id="IPR013425">
    <property type="entry name" value="Autotrns_rpt"/>
</dbReference>
<organism evidence="3 4">
    <name type="scientific">Luteolibacter soli</name>
    <dbReference type="NCBI Taxonomy" id="3135280"/>
    <lineage>
        <taxon>Bacteria</taxon>
        <taxon>Pseudomonadati</taxon>
        <taxon>Verrucomicrobiota</taxon>
        <taxon>Verrucomicrobiia</taxon>
        <taxon>Verrucomicrobiales</taxon>
        <taxon>Verrucomicrobiaceae</taxon>
        <taxon>Luteolibacter</taxon>
    </lineage>
</organism>
<reference evidence="3 4" key="1">
    <citation type="submission" date="2024-04" db="EMBL/GenBank/DDBJ databases">
        <title>Luteolibacter sp. isolated from soil.</title>
        <authorList>
            <person name="An J."/>
        </authorList>
    </citation>
    <scope>NUCLEOTIDE SEQUENCE [LARGE SCALE GENOMIC DNA]</scope>
    <source>
        <strain evidence="3 4">Y139</strain>
    </source>
</reference>
<keyword evidence="4" id="KW-1185">Reference proteome</keyword>
<dbReference type="Gene3D" id="2.160.20.20">
    <property type="match status" value="1"/>
</dbReference>
<dbReference type="SUPFAM" id="SSF51126">
    <property type="entry name" value="Pectin lyase-like"/>
    <property type="match status" value="1"/>
</dbReference>
<evidence type="ECO:0000313" key="3">
    <source>
        <dbReference type="EMBL" id="MEK7950360.1"/>
    </source>
</evidence>
<dbReference type="InterPro" id="IPR011050">
    <property type="entry name" value="Pectin_lyase_fold/virulence"/>
</dbReference>
<evidence type="ECO:0000256" key="1">
    <source>
        <dbReference type="ARBA" id="ARBA00022729"/>
    </source>
</evidence>
<feature type="chain" id="PRO_5045569851" evidence="2">
    <location>
        <begin position="30"/>
        <end position="1198"/>
    </location>
</feature>
<dbReference type="Proteomes" id="UP001371305">
    <property type="component" value="Unassembled WGS sequence"/>
</dbReference>
<dbReference type="NCBIfam" id="TIGR02601">
    <property type="entry name" value="autotrns_rpt"/>
    <property type="match status" value="2"/>
</dbReference>
<name>A0ABU9ASJ5_9BACT</name>
<dbReference type="Pfam" id="PF12951">
    <property type="entry name" value="PATR"/>
    <property type="match status" value="2"/>
</dbReference>
<sequence>MNTSRIKRSPFTRRWLLGSAALGIVSAPAATVTWTGGGADTNYDTAANWNPGVPATGDNLVFPDSASFLDVGLNGTFSPAKLTFSATGFNDYSFDGPGTLVGTGVILEKTGSAYLFFGGLNSFTGEVRVNAGKLTLSNSNLTGNTSYAFGATGNTIKIASGATLDLNGQGGAVHATAASRRTYKVEIAGNGMEDDASPGTFLGAITSSTTGNLAYAGRGKSGVQDLVLTADASIRVPSNVSFDVGFGTTTSSGTKHVLTKTGGGTLFIGGTGTTGGSVTGYDLVVSEGVLSTASVAGLGDKVTVKSGAVLNTASSLTVTTPIELEDGAILADYVGTTTYSGTLTLLGTPKFRATNTVNLTIASTLNGPGDIVVERTTASGNVIFTKDNIIAGNLNVTGTIAAQLGSGGTTGSFKDSGGNDSPVNLNNGTVTLNRSDSFTYNAAISGTGTLSKSGNGIVRRTVESPFSRPSGTVVAVNAGSLLFNNATGDGAGEGSATVAAGATLGGTGSIVSSPMLGSTVATRAYLAPGDGPSSIGTFTTGGVQVASMGTGAIQIEVNGAAADKLVVNGDLILGPAKIAEIAIVPFGSGATQPSYTVLQYTGVMHGTFNSITGVPAGYRVRHDVANKRIVLEQSAATSVLPQVMYYDGGTVDIVANGDAAAAATAGNWNTTLLNWDQGAVAHLPWANDGSATAILAVGAYTVTVDAVTPLSVAGIKRIGATASATTITGGTLDLQAGAPLHEAAVGTSDQGLRIASKLTGSGGFTVSGRTSSGTNFSRVTLVNPVAGNNTISGPVAIDGGYLRLAASEQLGNSSVITANTVISGATATLETGSSVNETIAGLNFGPGGGELKLGGASASELTLDGGGLSIANAATITCGNSASGIRFANAGEFVKSGDSSVTITRVNAANFIDLGGTRTIRVNDSGILSLGVNLVNGALVKQGTGTLTLTSDANAYQGNTMVVEGILRLSNPTLYGGATLDVDSDALLDLGFVSESTVNVVKSFIVGGVSKPAGRYGPQGTTEPGVTGLAEITGSGIIEVNPAWTADPFIPWAMQISNPDKRGKADDADGDGFDNLTEFAFDGNPTSGVASGKIQTKGFSLGGENALVITIPVRTGAGAFSADGSGLVSSKIDGVIYRVQGSTNLSTWTLSLSEVAGTPGITLPAVPLSSAAWEYRSFRINGPISAQAKAFLRASATE</sequence>
<keyword evidence="1 2" id="KW-0732">Signal</keyword>